<dbReference type="CDD" id="cd14704">
    <property type="entry name" value="bZIP_HY5-like"/>
    <property type="match status" value="1"/>
</dbReference>
<feature type="compositionally biased region" description="Polar residues" evidence="15">
    <location>
        <begin position="96"/>
        <end position="107"/>
    </location>
</feature>
<feature type="region of interest" description="Disordered" evidence="15">
    <location>
        <begin position="661"/>
        <end position="682"/>
    </location>
</feature>
<dbReference type="GO" id="GO:0006950">
    <property type="term" value="P:response to stress"/>
    <property type="evidence" value="ECO:0007669"/>
    <property type="project" value="UniProtKB-ARBA"/>
</dbReference>
<keyword evidence="12" id="KW-0539">Nucleus</keyword>
<feature type="domain" description="BZIP" evidence="17">
    <location>
        <begin position="213"/>
        <end position="276"/>
    </location>
</feature>
<dbReference type="SMART" id="SM00338">
    <property type="entry name" value="BRLZ"/>
    <property type="match status" value="1"/>
</dbReference>
<keyword evidence="6 16" id="KW-1133">Transmembrane helix</keyword>
<dbReference type="Gene3D" id="1.20.5.170">
    <property type="match status" value="1"/>
</dbReference>
<dbReference type="PANTHER" id="PTHR47416:SF3">
    <property type="entry name" value="BZIP TRANSCRIPTION FACTOR 17-RELATED"/>
    <property type="match status" value="1"/>
</dbReference>
<name>A0AAN8ZLQ2_9MAGN</name>
<evidence type="ECO:0000256" key="9">
    <source>
        <dbReference type="ARBA" id="ARBA00023136"/>
    </source>
</evidence>
<evidence type="ECO:0000313" key="19">
    <source>
        <dbReference type="Proteomes" id="UP001370490"/>
    </source>
</evidence>
<keyword evidence="8" id="KW-0238">DNA-binding</keyword>
<evidence type="ECO:0000256" key="1">
    <source>
        <dbReference type="ARBA" id="ARBA00004123"/>
    </source>
</evidence>
<dbReference type="PANTHER" id="PTHR47416">
    <property type="entry name" value="BASIC-LEUCINE ZIPPER TRANSCRIPTION FACTOR F-RELATED"/>
    <property type="match status" value="1"/>
</dbReference>
<comment type="subunit">
    <text evidence="13">Interacts with BZIP28.</text>
</comment>
<evidence type="ECO:0000256" key="2">
    <source>
        <dbReference type="ARBA" id="ARBA00004389"/>
    </source>
</evidence>
<dbReference type="Proteomes" id="UP001370490">
    <property type="component" value="Unassembled WGS sequence"/>
</dbReference>
<feature type="region of interest" description="Disordered" evidence="15">
    <location>
        <begin position="440"/>
        <end position="467"/>
    </location>
</feature>
<keyword evidence="4 16" id="KW-0812">Transmembrane</keyword>
<sequence length="744" mass="81000">MAEHSILQVEPMPNNSLDQIPNFRTEDLDGLPIPPLDANFLTEDTFIADFDFDNDFDFSLDDFDLSAQAPIDSDHTLPTDRSPSEIGSCPGFADQSPGSQAPSSSDASGDCHSGVLQSMHSSSPESGTCDQDEPRLVNSPPAFKFEANSPIAVVDDHVSDMVSKKSVSKRKVEVDLGDSEIRGQKFRRSSESDNNCGNLNSESGVKKGIIDEEEKRKARLMRNRESAQLSRQRRKHYVEELEDKVRSMHSIVTDLNAKISYVMAENASLKQQLSSGGMCPVPLPGMHPHAPMVPMAYPWVPCAPCVVKPQGSQVPLVPIPRLRPQKPVSATKVKKTENKKSEAKSKKIPSVSFLGLLFFIFILSGIHMVANKYGGVEDTVLSVSYQNQTGLHDPTNGRVLVVSGHLSGSDPNVVVGFRNGSPVDTHKDFDYRVNCERGRFGGADSKDENKQGFRPFAGSDESERMDNSSEPLVASLYVPRNDKLVKIDGNLIIHSVLASEKAMASRVAPKAKNSGESGLPSNVAPGPKKTGENSLAIAGHLPPALVSQVRQNQMRHSPVYRNPTEQRALTSGARDTLKSTTIDGKLQEWFHEGLAGPILSSGMCTEVFQFDVSPASASGAIVPANPVTNITEQQENSTKLNKGRNRRTLHGLPVPLAASARNTTQEHVDRNTQKDSFQGNKSHSSMVVSVLVDPREAYDIEVDDARRPKSLSRIFVVVLLDSVKYVTYSCVLPLKGVGPHLVTA</sequence>
<evidence type="ECO:0000256" key="10">
    <source>
        <dbReference type="ARBA" id="ARBA00023163"/>
    </source>
</evidence>
<feature type="compositionally biased region" description="Polar residues" evidence="15">
    <location>
        <begin position="115"/>
        <end position="129"/>
    </location>
</feature>
<feature type="region of interest" description="Disordered" evidence="15">
    <location>
        <begin position="508"/>
        <end position="532"/>
    </location>
</feature>
<keyword evidence="5" id="KW-0256">Endoplasmic reticulum</keyword>
<dbReference type="GO" id="GO:0003700">
    <property type="term" value="F:DNA-binding transcription factor activity"/>
    <property type="evidence" value="ECO:0007669"/>
    <property type="project" value="InterPro"/>
</dbReference>
<dbReference type="InterPro" id="IPR004827">
    <property type="entry name" value="bZIP"/>
</dbReference>
<reference evidence="18 19" key="1">
    <citation type="submission" date="2023-12" db="EMBL/GenBank/DDBJ databases">
        <title>A high-quality genome assembly for Dillenia turbinata (Dilleniales).</title>
        <authorList>
            <person name="Chanderbali A."/>
        </authorList>
    </citation>
    <scope>NUCLEOTIDE SEQUENCE [LARGE SCALE GENOMIC DNA]</scope>
    <source>
        <strain evidence="18">LSX21</strain>
        <tissue evidence="18">Leaf</tissue>
    </source>
</reference>
<dbReference type="InterPro" id="IPR046347">
    <property type="entry name" value="bZIP_sf"/>
</dbReference>
<feature type="compositionally biased region" description="Basic and acidic residues" evidence="15">
    <location>
        <begin position="440"/>
        <end position="451"/>
    </location>
</feature>
<comment type="subcellular location">
    <subcellularLocation>
        <location evidence="2">Endoplasmic reticulum membrane</location>
        <topology evidence="2">Single-pass membrane protein</topology>
    </subcellularLocation>
    <subcellularLocation>
        <location evidence="1">Nucleus</location>
    </subcellularLocation>
</comment>
<feature type="transmembrane region" description="Helical" evidence="16">
    <location>
        <begin position="348"/>
        <end position="370"/>
    </location>
</feature>
<evidence type="ECO:0000259" key="17">
    <source>
        <dbReference type="PROSITE" id="PS50217"/>
    </source>
</evidence>
<protein>
    <submittedName>
        <fullName evidence="18">Basic-leucine zipper domain</fullName>
    </submittedName>
</protein>
<keyword evidence="10" id="KW-0804">Transcription</keyword>
<feature type="region of interest" description="Disordered" evidence="15">
    <location>
        <begin position="71"/>
        <end position="142"/>
    </location>
</feature>
<accession>A0AAN8ZLQ2</accession>
<dbReference type="EMBL" id="JBAMMX010000004">
    <property type="protein sequence ID" value="KAK6942137.1"/>
    <property type="molecule type" value="Genomic_DNA"/>
</dbReference>
<comment type="similarity">
    <text evidence="3">Belongs to the bZIP family.</text>
</comment>
<keyword evidence="7" id="KW-0805">Transcription regulation</keyword>
<gene>
    <name evidence="18" type="ORF">RJ641_027514</name>
</gene>
<dbReference type="PROSITE" id="PS50217">
    <property type="entry name" value="BZIP"/>
    <property type="match status" value="1"/>
</dbReference>
<evidence type="ECO:0000256" key="14">
    <source>
        <dbReference type="SAM" id="Coils"/>
    </source>
</evidence>
<evidence type="ECO:0000256" key="6">
    <source>
        <dbReference type="ARBA" id="ARBA00022989"/>
    </source>
</evidence>
<evidence type="ECO:0000256" key="8">
    <source>
        <dbReference type="ARBA" id="ARBA00023125"/>
    </source>
</evidence>
<feature type="region of interest" description="Disordered" evidence="15">
    <location>
        <begin position="1"/>
        <end position="20"/>
    </location>
</feature>
<evidence type="ECO:0000256" key="13">
    <source>
        <dbReference type="ARBA" id="ARBA00065888"/>
    </source>
</evidence>
<evidence type="ECO:0000256" key="11">
    <source>
        <dbReference type="ARBA" id="ARBA00023180"/>
    </source>
</evidence>
<proteinExistence type="inferred from homology"/>
<feature type="coiled-coil region" evidence="14">
    <location>
        <begin position="210"/>
        <end position="258"/>
    </location>
</feature>
<dbReference type="GO" id="GO:0005789">
    <property type="term" value="C:endoplasmic reticulum membrane"/>
    <property type="evidence" value="ECO:0007669"/>
    <property type="project" value="UniProtKB-SubCell"/>
</dbReference>
<feature type="region of interest" description="Disordered" evidence="15">
    <location>
        <begin position="183"/>
        <end position="203"/>
    </location>
</feature>
<keyword evidence="11" id="KW-0325">Glycoprotein</keyword>
<evidence type="ECO:0000256" key="16">
    <source>
        <dbReference type="SAM" id="Phobius"/>
    </source>
</evidence>
<dbReference type="FunFam" id="1.20.5.170:FF:000085">
    <property type="entry name" value="bZIP transcription factor 49"/>
    <property type="match status" value="1"/>
</dbReference>
<evidence type="ECO:0000256" key="7">
    <source>
        <dbReference type="ARBA" id="ARBA00023015"/>
    </source>
</evidence>
<dbReference type="GO" id="GO:0005634">
    <property type="term" value="C:nucleus"/>
    <property type="evidence" value="ECO:0007669"/>
    <property type="project" value="UniProtKB-SubCell"/>
</dbReference>
<dbReference type="GO" id="GO:0003677">
    <property type="term" value="F:DNA binding"/>
    <property type="evidence" value="ECO:0007669"/>
    <property type="project" value="UniProtKB-KW"/>
</dbReference>
<keyword evidence="19" id="KW-1185">Reference proteome</keyword>
<dbReference type="AlphaFoldDB" id="A0AAN8ZLQ2"/>
<evidence type="ECO:0000256" key="3">
    <source>
        <dbReference type="ARBA" id="ARBA00007163"/>
    </source>
</evidence>
<organism evidence="18 19">
    <name type="scientific">Dillenia turbinata</name>
    <dbReference type="NCBI Taxonomy" id="194707"/>
    <lineage>
        <taxon>Eukaryota</taxon>
        <taxon>Viridiplantae</taxon>
        <taxon>Streptophyta</taxon>
        <taxon>Embryophyta</taxon>
        <taxon>Tracheophyta</taxon>
        <taxon>Spermatophyta</taxon>
        <taxon>Magnoliopsida</taxon>
        <taxon>eudicotyledons</taxon>
        <taxon>Gunneridae</taxon>
        <taxon>Pentapetalae</taxon>
        <taxon>Dilleniales</taxon>
        <taxon>Dilleniaceae</taxon>
        <taxon>Dillenia</taxon>
    </lineage>
</organism>
<keyword evidence="14" id="KW-0175">Coiled coil</keyword>
<evidence type="ECO:0000256" key="15">
    <source>
        <dbReference type="SAM" id="MobiDB-lite"/>
    </source>
</evidence>
<feature type="compositionally biased region" description="Basic and acidic residues" evidence="15">
    <location>
        <begin position="664"/>
        <end position="673"/>
    </location>
</feature>
<comment type="caution">
    <text evidence="18">The sequence shown here is derived from an EMBL/GenBank/DDBJ whole genome shotgun (WGS) entry which is preliminary data.</text>
</comment>
<dbReference type="SUPFAM" id="SSF57959">
    <property type="entry name" value="Leucine zipper domain"/>
    <property type="match status" value="1"/>
</dbReference>
<dbReference type="Pfam" id="PF00170">
    <property type="entry name" value="bZIP_1"/>
    <property type="match status" value="1"/>
</dbReference>
<evidence type="ECO:0000313" key="18">
    <source>
        <dbReference type="EMBL" id="KAK6942137.1"/>
    </source>
</evidence>
<evidence type="ECO:0000256" key="4">
    <source>
        <dbReference type="ARBA" id="ARBA00022692"/>
    </source>
</evidence>
<evidence type="ECO:0000256" key="5">
    <source>
        <dbReference type="ARBA" id="ARBA00022824"/>
    </source>
</evidence>
<evidence type="ECO:0000256" key="12">
    <source>
        <dbReference type="ARBA" id="ARBA00023242"/>
    </source>
</evidence>
<keyword evidence="9 16" id="KW-0472">Membrane</keyword>
<feature type="compositionally biased region" description="Polar residues" evidence="15">
    <location>
        <begin position="192"/>
        <end position="203"/>
    </location>
</feature>